<feature type="domain" description="Zinc-ribbon" evidence="2">
    <location>
        <begin position="122"/>
        <end position="144"/>
    </location>
</feature>
<keyword evidence="4" id="KW-1185">Reference proteome</keyword>
<comment type="caution">
    <text evidence="3">The sequence shown here is derived from an EMBL/GenBank/DDBJ whole genome shotgun (WGS) entry which is preliminary data.</text>
</comment>
<evidence type="ECO:0000256" key="1">
    <source>
        <dbReference type="SAM" id="Phobius"/>
    </source>
</evidence>
<proteinExistence type="predicted"/>
<name>A0A7Y9E933_9ACTN</name>
<evidence type="ECO:0000313" key="4">
    <source>
        <dbReference type="Proteomes" id="UP000535511"/>
    </source>
</evidence>
<reference evidence="3 4" key="1">
    <citation type="submission" date="2020-07" db="EMBL/GenBank/DDBJ databases">
        <title>Sequencing the genomes of 1000 actinobacteria strains.</title>
        <authorList>
            <person name="Klenk H.-P."/>
        </authorList>
    </citation>
    <scope>NUCLEOTIDE SEQUENCE [LARGE SCALE GENOMIC DNA]</scope>
    <source>
        <strain evidence="3 4">DSM 21350</strain>
    </source>
</reference>
<dbReference type="EMBL" id="JACCBG010000001">
    <property type="protein sequence ID" value="NYD43364.1"/>
    <property type="molecule type" value="Genomic_DNA"/>
</dbReference>
<keyword evidence="1" id="KW-1133">Transmembrane helix</keyword>
<keyword evidence="1" id="KW-0472">Membrane</keyword>
<feature type="transmembrane region" description="Helical" evidence="1">
    <location>
        <begin position="21"/>
        <end position="41"/>
    </location>
</feature>
<dbReference type="AlphaFoldDB" id="A0A7Y9E933"/>
<evidence type="ECO:0000313" key="3">
    <source>
        <dbReference type="EMBL" id="NYD43364.1"/>
    </source>
</evidence>
<feature type="transmembrane region" description="Helical" evidence="1">
    <location>
        <begin position="47"/>
        <end position="68"/>
    </location>
</feature>
<dbReference type="Pfam" id="PF13240">
    <property type="entry name" value="Zn_Ribbon_1"/>
    <property type="match status" value="1"/>
</dbReference>
<protein>
    <submittedName>
        <fullName evidence="3">Putative membrane protein YhdT</fullName>
    </submittedName>
</protein>
<organism evidence="3 4">
    <name type="scientific">Nocardioides panaciterrulae</name>
    <dbReference type="NCBI Taxonomy" id="661492"/>
    <lineage>
        <taxon>Bacteria</taxon>
        <taxon>Bacillati</taxon>
        <taxon>Actinomycetota</taxon>
        <taxon>Actinomycetes</taxon>
        <taxon>Propionibacteriales</taxon>
        <taxon>Nocardioidaceae</taxon>
        <taxon>Nocardioides</taxon>
    </lineage>
</organism>
<dbReference type="InterPro" id="IPR026870">
    <property type="entry name" value="Zinc_ribbon_dom"/>
</dbReference>
<accession>A0A7Y9E933</accession>
<sequence>MSNNPGLVGQARYRNAFRAAGAVLLIVGIVVFGYGIVSVFGSDGFPGGWRIACFIGGLPLIGFGMMLLQAGFLGAAARYGAGETMPVVRDSASYLTDGQGILGVGRTVDDGAVRAAGGSGPYCRACGVRNDADARFCDGCGASLA</sequence>
<keyword evidence="1" id="KW-0812">Transmembrane</keyword>
<dbReference type="RefSeq" id="WP_179664888.1">
    <property type="nucleotide sequence ID" value="NZ_JACCBG010000001.1"/>
</dbReference>
<gene>
    <name evidence="3" type="ORF">BJZ21_003447</name>
</gene>
<evidence type="ECO:0000259" key="2">
    <source>
        <dbReference type="Pfam" id="PF13240"/>
    </source>
</evidence>
<dbReference type="Proteomes" id="UP000535511">
    <property type="component" value="Unassembled WGS sequence"/>
</dbReference>